<accession>A0ABS8V8Y8</accession>
<keyword evidence="3" id="KW-1185">Reference proteome</keyword>
<protein>
    <submittedName>
        <fullName evidence="2">Uncharacterized protein</fullName>
    </submittedName>
</protein>
<evidence type="ECO:0000313" key="2">
    <source>
        <dbReference type="EMBL" id="MCD9643204.1"/>
    </source>
</evidence>
<feature type="transmembrane region" description="Helical" evidence="1">
    <location>
        <begin position="33"/>
        <end position="50"/>
    </location>
</feature>
<reference evidence="2 3" key="1">
    <citation type="journal article" date="2021" name="BMC Genomics">
        <title>Datura genome reveals duplications of psychoactive alkaloid biosynthetic genes and high mutation rate following tissue culture.</title>
        <authorList>
            <person name="Rajewski A."/>
            <person name="Carter-House D."/>
            <person name="Stajich J."/>
            <person name="Litt A."/>
        </authorList>
    </citation>
    <scope>NUCLEOTIDE SEQUENCE [LARGE SCALE GENOMIC DNA]</scope>
    <source>
        <strain evidence="2">AR-01</strain>
    </source>
</reference>
<feature type="transmembrane region" description="Helical" evidence="1">
    <location>
        <begin position="62"/>
        <end position="80"/>
    </location>
</feature>
<keyword evidence="1" id="KW-0812">Transmembrane</keyword>
<gene>
    <name evidence="2" type="ORF">HAX54_030454</name>
</gene>
<sequence>MGIGNTKKVFGVARPIYFNETLRKLCLTMSRRLSWRISSMTGIYLAPILFKGLCKLYPKQGILPIAGIYLCGMLLIWRGLRLKLNLHHLNYLHTSGLNFYTRSVMTQTFGLSLKLF</sequence>
<dbReference type="EMBL" id="JACEIK010003815">
    <property type="protein sequence ID" value="MCD9643204.1"/>
    <property type="molecule type" value="Genomic_DNA"/>
</dbReference>
<organism evidence="2 3">
    <name type="scientific">Datura stramonium</name>
    <name type="common">Jimsonweed</name>
    <name type="synonym">Common thornapple</name>
    <dbReference type="NCBI Taxonomy" id="4076"/>
    <lineage>
        <taxon>Eukaryota</taxon>
        <taxon>Viridiplantae</taxon>
        <taxon>Streptophyta</taxon>
        <taxon>Embryophyta</taxon>
        <taxon>Tracheophyta</taxon>
        <taxon>Spermatophyta</taxon>
        <taxon>Magnoliopsida</taxon>
        <taxon>eudicotyledons</taxon>
        <taxon>Gunneridae</taxon>
        <taxon>Pentapetalae</taxon>
        <taxon>asterids</taxon>
        <taxon>lamiids</taxon>
        <taxon>Solanales</taxon>
        <taxon>Solanaceae</taxon>
        <taxon>Solanoideae</taxon>
        <taxon>Datureae</taxon>
        <taxon>Datura</taxon>
    </lineage>
</organism>
<keyword evidence="1" id="KW-0472">Membrane</keyword>
<keyword evidence="1" id="KW-1133">Transmembrane helix</keyword>
<name>A0ABS8V8Y8_DATST</name>
<proteinExistence type="predicted"/>
<dbReference type="Proteomes" id="UP000823775">
    <property type="component" value="Unassembled WGS sequence"/>
</dbReference>
<evidence type="ECO:0000313" key="3">
    <source>
        <dbReference type="Proteomes" id="UP000823775"/>
    </source>
</evidence>
<evidence type="ECO:0000256" key="1">
    <source>
        <dbReference type="SAM" id="Phobius"/>
    </source>
</evidence>
<comment type="caution">
    <text evidence="2">The sequence shown here is derived from an EMBL/GenBank/DDBJ whole genome shotgun (WGS) entry which is preliminary data.</text>
</comment>